<dbReference type="RefSeq" id="WP_258857561.1">
    <property type="nucleotide sequence ID" value="NZ_JANUGV010000005.1"/>
</dbReference>
<organism evidence="2 3">
    <name type="scientific">Massilia solisilvae</name>
    <dbReference type="NCBI Taxonomy" id="1811225"/>
    <lineage>
        <taxon>Bacteria</taxon>
        <taxon>Pseudomonadati</taxon>
        <taxon>Pseudomonadota</taxon>
        <taxon>Betaproteobacteria</taxon>
        <taxon>Burkholderiales</taxon>
        <taxon>Oxalobacteraceae</taxon>
        <taxon>Telluria group</taxon>
        <taxon>Massilia</taxon>
    </lineage>
</organism>
<dbReference type="PANTHER" id="PTHR33361">
    <property type="entry name" value="GLR0591 PROTEIN"/>
    <property type="match status" value="1"/>
</dbReference>
<gene>
    <name evidence="2" type="ORF">NX773_17355</name>
</gene>
<name>A0ABT2BN62_9BURK</name>
<evidence type="ECO:0000256" key="1">
    <source>
        <dbReference type="SAM" id="SignalP"/>
    </source>
</evidence>
<comment type="caution">
    <text evidence="2">The sequence shown here is derived from an EMBL/GenBank/DDBJ whole genome shotgun (WGS) entry which is preliminary data.</text>
</comment>
<feature type="chain" id="PRO_5047293654" evidence="1">
    <location>
        <begin position="18"/>
        <end position="594"/>
    </location>
</feature>
<keyword evidence="1" id="KW-0732">Signal</keyword>
<dbReference type="Pfam" id="PF05960">
    <property type="entry name" value="DUF885"/>
    <property type="match status" value="1"/>
</dbReference>
<protein>
    <submittedName>
        <fullName evidence="2">DUF885 domain-containing protein</fullName>
    </submittedName>
</protein>
<proteinExistence type="predicted"/>
<sequence>MRRLFAILAIYAPLAAAADSAADQAHALFERDWQWRLRHQPELATSVGDHRFDDKLADTSLNGLRAATEHEHRMFDAIKAIDRDQLAGQDRISYDLFLDDKERKLAAAAFYPFDPYPITAQNGLHIRLPQLVAQMQFADEDDYRNYIARLQALPRHVDGLIEQMRYGMRNGWVAPKVVMQPLPALLRAMREHLADGPLGSPLRALPATIDKDVREQLAASGSAALADSAAPALQRLEEFVRTEYLPAARDAIAASSLPGGAAWYAFVVRGATTTNMSPAEINALGLKEVARLRGEIVAAIPRTGFRGSFEQFAAFARSDPRLFYVDPEALLARYRRTLERAQARLPDLFATVPKEDIVVKPIQGAGAEQQPGAYYEAGGPGRVAALVVNTSRLNTRPMWEVDTLTLHEGVPGHHVQVARAHEIEGLPAFRRYAWYVAFGEGWALYAESLGPQLGLYKDPFSSFGHLNDELFRAVRLVVDTGIHALGWSRQQAIDYMNANTANPPADNEAEVDRYIAQPGQALGYKIGQLRILALREKAQAALGPRFDLKRFHNAVIDNGALPLAVLEREIERWIGQESAPKAETPKPAPAHPPG</sequence>
<evidence type="ECO:0000313" key="3">
    <source>
        <dbReference type="Proteomes" id="UP001205861"/>
    </source>
</evidence>
<evidence type="ECO:0000313" key="2">
    <source>
        <dbReference type="EMBL" id="MCS0609936.1"/>
    </source>
</evidence>
<keyword evidence="3" id="KW-1185">Reference proteome</keyword>
<dbReference type="PANTHER" id="PTHR33361:SF16">
    <property type="entry name" value="DUF885 DOMAIN-CONTAINING PROTEIN"/>
    <property type="match status" value="1"/>
</dbReference>
<accession>A0ABT2BN62</accession>
<dbReference type="Proteomes" id="UP001205861">
    <property type="component" value="Unassembled WGS sequence"/>
</dbReference>
<feature type="signal peptide" evidence="1">
    <location>
        <begin position="1"/>
        <end position="17"/>
    </location>
</feature>
<dbReference type="EMBL" id="JANUGV010000005">
    <property type="protein sequence ID" value="MCS0609936.1"/>
    <property type="molecule type" value="Genomic_DNA"/>
</dbReference>
<dbReference type="InterPro" id="IPR010281">
    <property type="entry name" value="DUF885"/>
</dbReference>
<reference evidence="2 3" key="1">
    <citation type="submission" date="2022-08" db="EMBL/GenBank/DDBJ databases">
        <title>Reclassification of Massilia species as members of the genera Telluria, Duganella, Pseudoduganella, Mokoshia gen. nov. and Zemynaea gen. nov. using orthogonal and non-orthogonal genome-based approaches.</title>
        <authorList>
            <person name="Bowman J.P."/>
        </authorList>
    </citation>
    <scope>NUCLEOTIDE SEQUENCE [LARGE SCALE GENOMIC DNA]</scope>
    <source>
        <strain evidence="2 3">JCM 31607</strain>
    </source>
</reference>